<evidence type="ECO:0000256" key="3">
    <source>
        <dbReference type="SAM" id="SignalP"/>
    </source>
</evidence>
<dbReference type="EMBL" id="JALAAR010000007">
    <property type="protein sequence ID" value="MEH8017560.1"/>
    <property type="molecule type" value="Genomic_DNA"/>
</dbReference>
<feature type="signal peptide" evidence="3">
    <location>
        <begin position="1"/>
        <end position="24"/>
    </location>
</feature>
<evidence type="ECO:0000256" key="2">
    <source>
        <dbReference type="SAM" id="MobiDB-lite"/>
    </source>
</evidence>
<feature type="region of interest" description="Disordered" evidence="2">
    <location>
        <begin position="52"/>
        <end position="71"/>
    </location>
</feature>
<feature type="chain" id="PRO_5046473513" description="Lipase modulator" evidence="3">
    <location>
        <begin position="25"/>
        <end position="334"/>
    </location>
</feature>
<name>A0ABU8C6J6_9GAMM</name>
<evidence type="ECO:0000313" key="4">
    <source>
        <dbReference type="EMBL" id="MEH8017560.1"/>
    </source>
</evidence>
<reference evidence="4 5" key="1">
    <citation type="journal article" date="2023" name="Ecotoxicol. Environ. Saf.">
        <title>Mercury remediation potential of mercury-resistant strain Rheinheimera metallidurans sp. nov. isolated from a municipal waste dumping site.</title>
        <authorList>
            <person name="Yadav V."/>
            <person name="Manjhi A."/>
            <person name="Vadakedath N."/>
        </authorList>
    </citation>
    <scope>NUCLEOTIDE SEQUENCE [LARGE SCALE GENOMIC DNA]</scope>
    <source>
        <strain evidence="4 5">E-49</strain>
    </source>
</reference>
<feature type="coiled-coil region" evidence="1">
    <location>
        <begin position="282"/>
        <end position="309"/>
    </location>
</feature>
<organism evidence="4 5">
    <name type="scientific">Rheinheimera muenzenbergensis</name>
    <dbReference type="NCBI Taxonomy" id="1193628"/>
    <lineage>
        <taxon>Bacteria</taxon>
        <taxon>Pseudomonadati</taxon>
        <taxon>Pseudomonadota</taxon>
        <taxon>Gammaproteobacteria</taxon>
        <taxon>Chromatiales</taxon>
        <taxon>Chromatiaceae</taxon>
        <taxon>Rheinheimera</taxon>
    </lineage>
</organism>
<keyword evidence="1" id="KW-0175">Coiled coil</keyword>
<comment type="caution">
    <text evidence="4">The sequence shown here is derived from an EMBL/GenBank/DDBJ whole genome shotgun (WGS) entry which is preliminary data.</text>
</comment>
<accession>A0ABU8C6J6</accession>
<keyword evidence="3" id="KW-0732">Signal</keyword>
<dbReference type="RefSeq" id="WP_335735971.1">
    <property type="nucleotide sequence ID" value="NZ_JALAAR010000007.1"/>
</dbReference>
<gene>
    <name evidence="4" type="ORF">MN202_09960</name>
</gene>
<sequence length="334" mass="38268">MKKRFALVTITLLSAALLWQYAFAPPQLSAAVVPSSIPAATVISATDTVATRQNPSLQRATRPTDERVTGRQQRQQAEIEAALQQMHKQIKGQNLQQWLHQFWANCQKAGPQQCLQTLDLYQQQLSTAEAAWLQQLLAQYHDYQQLLAELVLDNNLDKPTQYNEVRKLRQRLFAEDYSKLFGQEQQFAEQQFAFGQLLAQREQLDAAQRLDALFAQQQQLAPQLQPLLSADLLYQQALDMLADLPDSERQAFIPRLQQRYFGADAEQVAQHEARQAGQQQQRELYLQQRALLQQQYANLKQQLLAENASASQLQQWQQEYAAALAQLRQLHFGS</sequence>
<evidence type="ECO:0000313" key="5">
    <source>
        <dbReference type="Proteomes" id="UP001375382"/>
    </source>
</evidence>
<evidence type="ECO:0008006" key="6">
    <source>
        <dbReference type="Google" id="ProtNLM"/>
    </source>
</evidence>
<dbReference type="SUPFAM" id="SSF158855">
    <property type="entry name" value="Lipase chaperone-like"/>
    <property type="match status" value="1"/>
</dbReference>
<dbReference type="Proteomes" id="UP001375382">
    <property type="component" value="Unassembled WGS sequence"/>
</dbReference>
<keyword evidence="5" id="KW-1185">Reference proteome</keyword>
<feature type="compositionally biased region" description="Polar residues" evidence="2">
    <location>
        <begin position="52"/>
        <end position="61"/>
    </location>
</feature>
<proteinExistence type="predicted"/>
<evidence type="ECO:0000256" key="1">
    <source>
        <dbReference type="SAM" id="Coils"/>
    </source>
</evidence>
<protein>
    <recommendedName>
        <fullName evidence="6">Lipase modulator</fullName>
    </recommendedName>
</protein>